<dbReference type="Proteomes" id="UP000298663">
    <property type="component" value="Unassembled WGS sequence"/>
</dbReference>
<dbReference type="OrthoDB" id="5786306at2759"/>
<evidence type="ECO:0000313" key="4">
    <source>
        <dbReference type="Proteomes" id="UP000298663"/>
    </source>
</evidence>
<dbReference type="InterPro" id="IPR036383">
    <property type="entry name" value="TSP1_rpt_sf"/>
</dbReference>
<organism evidence="3 4">
    <name type="scientific">Steinernema carpocapsae</name>
    <name type="common">Entomopathogenic nematode</name>
    <dbReference type="NCBI Taxonomy" id="34508"/>
    <lineage>
        <taxon>Eukaryota</taxon>
        <taxon>Metazoa</taxon>
        <taxon>Ecdysozoa</taxon>
        <taxon>Nematoda</taxon>
        <taxon>Chromadorea</taxon>
        <taxon>Rhabditida</taxon>
        <taxon>Tylenchina</taxon>
        <taxon>Panagrolaimomorpha</taxon>
        <taxon>Strongyloidoidea</taxon>
        <taxon>Steinernematidae</taxon>
        <taxon>Steinernema</taxon>
    </lineage>
</organism>
<accession>A0A4V6A1L1</accession>
<keyword evidence="2" id="KW-0812">Transmembrane</keyword>
<feature type="transmembrane region" description="Helical" evidence="2">
    <location>
        <begin position="126"/>
        <end position="154"/>
    </location>
</feature>
<comment type="caution">
    <text evidence="3">The sequence shown here is derived from an EMBL/GenBank/DDBJ whole genome shotgun (WGS) entry which is preliminary data.</text>
</comment>
<dbReference type="Gene3D" id="2.20.100.10">
    <property type="entry name" value="Thrombospondin type-1 (TSP1) repeat"/>
    <property type="match status" value="1"/>
</dbReference>
<dbReference type="SUPFAM" id="SSF82895">
    <property type="entry name" value="TSP-1 type 1 repeat"/>
    <property type="match status" value="1"/>
</dbReference>
<keyword evidence="2" id="KW-0472">Membrane</keyword>
<evidence type="ECO:0000313" key="3">
    <source>
        <dbReference type="EMBL" id="TKR75895.1"/>
    </source>
</evidence>
<evidence type="ECO:0000256" key="2">
    <source>
        <dbReference type="SAM" id="Phobius"/>
    </source>
</evidence>
<name>A0A4V6A1L1_STECR</name>
<gene>
    <name evidence="3" type="ORF">L596_017123</name>
</gene>
<protein>
    <submittedName>
        <fullName evidence="3">Uncharacterized protein</fullName>
    </submittedName>
</protein>
<reference evidence="3 4" key="2">
    <citation type="journal article" date="2019" name="G3 (Bethesda)">
        <title>Hybrid Assembly of the Genome of the Entomopathogenic Nematode Steinernema carpocapsae Identifies the X-Chromosome.</title>
        <authorList>
            <person name="Serra L."/>
            <person name="Macchietto M."/>
            <person name="Macias-Munoz A."/>
            <person name="McGill C.J."/>
            <person name="Rodriguez I.M."/>
            <person name="Rodriguez B."/>
            <person name="Murad R."/>
            <person name="Mortazavi A."/>
        </authorList>
    </citation>
    <scope>NUCLEOTIDE SEQUENCE [LARGE SCALE GENOMIC DNA]</scope>
    <source>
        <strain evidence="3 4">ALL</strain>
    </source>
</reference>
<sequence length="289" mass="32924">MSTHVPLPNLIFSFGLHPIHVQPSLFPPSKPRTGRFSSSKIEMTSKPPKPSDKNYDPMEGVPPDEAIAEKTVDEDVELQSVDDDIHELSDFSEEAEVRRWRSVESLSIYTLYTQLRPLMKSPQVRILALLNCILTLINILFLIGVIFFIGLVAYHRITYNQWNAKDMPCIYEWTEWSACSSPCRSVDMNGTKTRTINQDTIVQARGTKTKCPDDLAYRAETAPCNTHYCASKLSSFTDKTQCFYKNPMIGKAGGCFKMRDIPADDRLITLDVLDYYWDCPQEECPSDMQ</sequence>
<keyword evidence="4" id="KW-1185">Reference proteome</keyword>
<evidence type="ECO:0000256" key="1">
    <source>
        <dbReference type="SAM" id="MobiDB-lite"/>
    </source>
</evidence>
<keyword evidence="2" id="KW-1133">Transmembrane helix</keyword>
<proteinExistence type="predicted"/>
<reference evidence="3 4" key="1">
    <citation type="journal article" date="2015" name="Genome Biol.">
        <title>Comparative genomics of Steinernema reveals deeply conserved gene regulatory networks.</title>
        <authorList>
            <person name="Dillman A.R."/>
            <person name="Macchietto M."/>
            <person name="Porter C.F."/>
            <person name="Rogers A."/>
            <person name="Williams B."/>
            <person name="Antoshechkin I."/>
            <person name="Lee M.M."/>
            <person name="Goodwin Z."/>
            <person name="Lu X."/>
            <person name="Lewis E.E."/>
            <person name="Goodrich-Blair H."/>
            <person name="Stock S.P."/>
            <person name="Adams B.J."/>
            <person name="Sternberg P.W."/>
            <person name="Mortazavi A."/>
        </authorList>
    </citation>
    <scope>NUCLEOTIDE SEQUENCE [LARGE SCALE GENOMIC DNA]</scope>
    <source>
        <strain evidence="3 4">ALL</strain>
    </source>
</reference>
<dbReference type="AlphaFoldDB" id="A0A4V6A1L1"/>
<dbReference type="EMBL" id="AZBU02000005">
    <property type="protein sequence ID" value="TKR75895.1"/>
    <property type="molecule type" value="Genomic_DNA"/>
</dbReference>
<feature type="region of interest" description="Disordered" evidence="1">
    <location>
        <begin position="25"/>
        <end position="63"/>
    </location>
</feature>